<evidence type="ECO:0000259" key="7">
    <source>
        <dbReference type="PROSITE" id="PS50850"/>
    </source>
</evidence>
<dbReference type="InterPro" id="IPR020846">
    <property type="entry name" value="MFS_dom"/>
</dbReference>
<dbReference type="SUPFAM" id="SSF103473">
    <property type="entry name" value="MFS general substrate transporter"/>
    <property type="match status" value="1"/>
</dbReference>
<feature type="transmembrane region" description="Helical" evidence="6">
    <location>
        <begin position="319"/>
        <end position="339"/>
    </location>
</feature>
<dbReference type="CDD" id="cd06173">
    <property type="entry name" value="MFS_MefA_like"/>
    <property type="match status" value="1"/>
</dbReference>
<protein>
    <submittedName>
        <fullName evidence="8">MFS transporter</fullName>
    </submittedName>
</protein>
<keyword evidence="2" id="KW-1003">Cell membrane</keyword>
<dbReference type="EMBL" id="CP011568">
    <property type="protein sequence ID" value="AKJ70293.1"/>
    <property type="molecule type" value="Genomic_DNA"/>
</dbReference>
<dbReference type="PANTHER" id="PTHR23513:SF6">
    <property type="entry name" value="MAJOR FACILITATOR SUPERFAMILY ASSOCIATED DOMAIN-CONTAINING PROTEIN"/>
    <property type="match status" value="1"/>
</dbReference>
<dbReference type="AlphaFoldDB" id="A0A0G3ET89"/>
<dbReference type="InterPro" id="IPR036259">
    <property type="entry name" value="MFS_trans_sf"/>
</dbReference>
<dbReference type="RefSeq" id="WP_047216230.1">
    <property type="nucleotide sequence ID" value="NZ_CP011568.3"/>
</dbReference>
<evidence type="ECO:0000256" key="3">
    <source>
        <dbReference type="ARBA" id="ARBA00022692"/>
    </source>
</evidence>
<comment type="subcellular location">
    <subcellularLocation>
        <location evidence="1">Cell membrane</location>
        <topology evidence="1">Multi-pass membrane protein</topology>
    </subcellularLocation>
</comment>
<keyword evidence="3 6" id="KW-0812">Transmembrane</keyword>
<gene>
    <name evidence="8" type="ORF">ABW99_01395</name>
</gene>
<feature type="transmembrane region" description="Helical" evidence="6">
    <location>
        <begin position="263"/>
        <end position="284"/>
    </location>
</feature>
<proteinExistence type="predicted"/>
<dbReference type="GO" id="GO:0005886">
    <property type="term" value="C:plasma membrane"/>
    <property type="evidence" value="ECO:0007669"/>
    <property type="project" value="UniProtKB-SubCell"/>
</dbReference>
<dbReference type="PROSITE" id="PS50850">
    <property type="entry name" value="MFS"/>
    <property type="match status" value="1"/>
</dbReference>
<evidence type="ECO:0000256" key="5">
    <source>
        <dbReference type="ARBA" id="ARBA00023136"/>
    </source>
</evidence>
<dbReference type="STRING" id="445709.ABW99_01395"/>
<evidence type="ECO:0000256" key="2">
    <source>
        <dbReference type="ARBA" id="ARBA00022475"/>
    </source>
</evidence>
<dbReference type="Proteomes" id="UP000036700">
    <property type="component" value="Chromosome"/>
</dbReference>
<organism evidence="8 9">
    <name type="scientific">Pandoraea thiooxydans</name>
    <dbReference type="NCBI Taxonomy" id="445709"/>
    <lineage>
        <taxon>Bacteria</taxon>
        <taxon>Pseudomonadati</taxon>
        <taxon>Pseudomonadota</taxon>
        <taxon>Betaproteobacteria</taxon>
        <taxon>Burkholderiales</taxon>
        <taxon>Burkholderiaceae</taxon>
        <taxon>Pandoraea</taxon>
    </lineage>
</organism>
<keyword evidence="9" id="KW-1185">Reference proteome</keyword>
<feature type="transmembrane region" description="Helical" evidence="6">
    <location>
        <begin position="63"/>
        <end position="83"/>
    </location>
</feature>
<keyword evidence="4 6" id="KW-1133">Transmembrane helix</keyword>
<dbReference type="Gene3D" id="1.20.1250.20">
    <property type="entry name" value="MFS general substrate transporter like domains"/>
    <property type="match status" value="1"/>
</dbReference>
<feature type="transmembrane region" description="Helical" evidence="6">
    <location>
        <begin position="95"/>
        <end position="116"/>
    </location>
</feature>
<evidence type="ECO:0000256" key="1">
    <source>
        <dbReference type="ARBA" id="ARBA00004651"/>
    </source>
</evidence>
<reference evidence="9" key="1">
    <citation type="submission" date="2015-06" db="EMBL/GenBank/DDBJ databases">
        <authorList>
            <person name="Lim Y.L."/>
            <person name="Ee R."/>
            <person name="Yong D."/>
            <person name="How K.Y."/>
            <person name="Yin W.F."/>
            <person name="Chan K.G."/>
        </authorList>
    </citation>
    <scope>NUCLEOTIDE SEQUENCE [LARGE SCALE GENOMIC DNA]</scope>
    <source>
        <strain evidence="9">DSM 25325</strain>
    </source>
</reference>
<feature type="transmembrane region" description="Helical" evidence="6">
    <location>
        <begin position="122"/>
        <end position="143"/>
    </location>
</feature>
<dbReference type="PATRIC" id="fig|445709.3.peg.308"/>
<keyword evidence="5 6" id="KW-0472">Membrane</keyword>
<feature type="transmembrane region" description="Helical" evidence="6">
    <location>
        <begin position="389"/>
        <end position="409"/>
    </location>
</feature>
<sequence>MPQDFSGACATPPSTPGLGTPFHRLAWSNLLAQSAEQIGLAAAPMVAVLSLGAGPGATGFLTALQSLPFLLLSFPAGVLVDRFSRRRLMTLAEMCRVIALLALPALMLLGSLNIALLGLLGFAGATGTVAFSVAAPALVPALVPREAWSAANGRLELARSTAFALGPALAGALIGWAGVSQAFVLAAVLSSGAVLLLRGIAEPVRPAQPRRHFWADLKEGAGFAWFHPLLRPILLTAVFWNLSWFVLQAAYVPYAVHVLGLNAVGIGTTLAMSGAGMVLGALLAPRVARHLSFGAAILIGPVLSVAAAALMAATGWVHSMAVAAGAFFLFGAGPIIWSINQTTLRQSVTPDALLGRVSAFFLTANTGARPLGAALGGVIGATYGPRCAIFLAAGGFLVQAAIILGSTVARLERLPAPTT</sequence>
<evidence type="ECO:0000313" key="8">
    <source>
        <dbReference type="EMBL" id="AKJ70293.1"/>
    </source>
</evidence>
<accession>A0A0G3ET89</accession>
<name>A0A0G3ET89_9BURK</name>
<evidence type="ECO:0000256" key="6">
    <source>
        <dbReference type="SAM" id="Phobius"/>
    </source>
</evidence>
<dbReference type="InterPro" id="IPR011701">
    <property type="entry name" value="MFS"/>
</dbReference>
<feature type="transmembrane region" description="Helical" evidence="6">
    <location>
        <begin position="182"/>
        <end position="201"/>
    </location>
</feature>
<dbReference type="KEGG" id="ptx:ABW99_01395"/>
<evidence type="ECO:0000256" key="4">
    <source>
        <dbReference type="ARBA" id="ARBA00022989"/>
    </source>
</evidence>
<feature type="transmembrane region" description="Helical" evidence="6">
    <location>
        <begin position="155"/>
        <end position="176"/>
    </location>
</feature>
<dbReference type="PANTHER" id="PTHR23513">
    <property type="entry name" value="INTEGRAL MEMBRANE EFFLUX PROTEIN-RELATED"/>
    <property type="match status" value="1"/>
</dbReference>
<evidence type="ECO:0000313" key="9">
    <source>
        <dbReference type="Proteomes" id="UP000036700"/>
    </source>
</evidence>
<dbReference type="GO" id="GO:0022857">
    <property type="term" value="F:transmembrane transporter activity"/>
    <property type="evidence" value="ECO:0007669"/>
    <property type="project" value="InterPro"/>
</dbReference>
<feature type="transmembrane region" description="Helical" evidence="6">
    <location>
        <begin position="291"/>
        <end position="313"/>
    </location>
</feature>
<feature type="transmembrane region" description="Helical" evidence="6">
    <location>
        <begin position="233"/>
        <end position="251"/>
    </location>
</feature>
<dbReference type="Pfam" id="PF07690">
    <property type="entry name" value="MFS_1"/>
    <property type="match status" value="1"/>
</dbReference>
<feature type="domain" description="Major facilitator superfamily (MFS) profile" evidence="7">
    <location>
        <begin position="1"/>
        <end position="412"/>
    </location>
</feature>